<name>A0A6L3IIZ5_9BACT</name>
<proteinExistence type="predicted"/>
<evidence type="ECO:0000313" key="3">
    <source>
        <dbReference type="Proteomes" id="UP000481700"/>
    </source>
</evidence>
<dbReference type="RefSeq" id="WP_149937782.1">
    <property type="nucleotide sequence ID" value="NZ_VVZV01000327.1"/>
</dbReference>
<dbReference type="Pfam" id="PF12508">
    <property type="entry name" value="Transposon_TraM"/>
    <property type="match status" value="1"/>
</dbReference>
<dbReference type="AlphaFoldDB" id="A0A6L3IIZ5"/>
<feature type="non-terminal residue" evidence="2">
    <location>
        <position position="1"/>
    </location>
</feature>
<reference evidence="2 3" key="1">
    <citation type="journal article" date="2019" name="Nat. Med.">
        <title>A library of human gut bacterial isolates paired with longitudinal multiomics data enables mechanistic microbiome research.</title>
        <authorList>
            <person name="Poyet M."/>
            <person name="Groussin M."/>
            <person name="Gibbons S.M."/>
            <person name="Avila-Pacheco J."/>
            <person name="Jiang X."/>
            <person name="Kearney S.M."/>
            <person name="Perrotta A.R."/>
            <person name="Berdy B."/>
            <person name="Zhao S."/>
            <person name="Lieberman T.D."/>
            <person name="Swanson P.K."/>
            <person name="Smith M."/>
            <person name="Roesemann S."/>
            <person name="Alexander J.E."/>
            <person name="Rich S.A."/>
            <person name="Livny J."/>
            <person name="Vlamakis H."/>
            <person name="Clish C."/>
            <person name="Bullock K."/>
            <person name="Deik A."/>
            <person name="Scott J."/>
            <person name="Pierce K.A."/>
            <person name="Xavier R.J."/>
            <person name="Alm E.J."/>
        </authorList>
    </citation>
    <scope>NUCLEOTIDE SEQUENCE [LARGE SCALE GENOMIC DNA]</scope>
    <source>
        <strain evidence="2 3">BIOML-A25</strain>
    </source>
</reference>
<sequence>LGKGVIQGVSQYISKRMRTVKITLKAGHRVLLHSPEK</sequence>
<dbReference type="EMBL" id="VVZV01000327">
    <property type="protein sequence ID" value="KAA5302857.1"/>
    <property type="molecule type" value="Genomic_DNA"/>
</dbReference>
<feature type="domain" description="Conjugative transposon TraM C-terminal" evidence="1">
    <location>
        <begin position="3"/>
        <end position="32"/>
    </location>
</feature>
<protein>
    <submittedName>
        <fullName evidence="2">Conjugative transposon protein TraM</fullName>
    </submittedName>
</protein>
<dbReference type="InterPro" id="IPR055407">
    <property type="entry name" value="TraM_C"/>
</dbReference>
<gene>
    <name evidence="2" type="primary">traM</name>
    <name evidence="2" type="ORF">F2Z07_27400</name>
</gene>
<evidence type="ECO:0000313" key="2">
    <source>
        <dbReference type="EMBL" id="KAA5302857.1"/>
    </source>
</evidence>
<organism evidence="2 3">
    <name type="scientific">Phocaeicola dorei</name>
    <dbReference type="NCBI Taxonomy" id="357276"/>
    <lineage>
        <taxon>Bacteria</taxon>
        <taxon>Pseudomonadati</taxon>
        <taxon>Bacteroidota</taxon>
        <taxon>Bacteroidia</taxon>
        <taxon>Bacteroidales</taxon>
        <taxon>Bacteroidaceae</taxon>
        <taxon>Phocaeicola</taxon>
    </lineage>
</organism>
<accession>A0A6L3IIZ5</accession>
<dbReference type="Proteomes" id="UP000481700">
    <property type="component" value="Unassembled WGS sequence"/>
</dbReference>
<comment type="caution">
    <text evidence="2">The sequence shown here is derived from an EMBL/GenBank/DDBJ whole genome shotgun (WGS) entry which is preliminary data.</text>
</comment>
<evidence type="ECO:0000259" key="1">
    <source>
        <dbReference type="Pfam" id="PF12508"/>
    </source>
</evidence>